<dbReference type="AlphaFoldDB" id="A0A0P7W5A4"/>
<evidence type="ECO:0000313" key="2">
    <source>
        <dbReference type="EMBL" id="KPP57754.1"/>
    </source>
</evidence>
<dbReference type="Gene3D" id="3.30.40.10">
    <property type="entry name" value="Zinc/RING finger domain, C3HC4 (zinc finger)"/>
    <property type="match status" value="1"/>
</dbReference>
<feature type="non-terminal residue" evidence="2">
    <location>
        <position position="82"/>
    </location>
</feature>
<reference evidence="2 3" key="1">
    <citation type="submission" date="2015-08" db="EMBL/GenBank/DDBJ databases">
        <title>The genome of the Asian arowana (Scleropages formosus).</title>
        <authorList>
            <person name="Tan M.H."/>
            <person name="Gan H.M."/>
            <person name="Croft L.J."/>
            <person name="Austin C.M."/>
        </authorList>
    </citation>
    <scope>NUCLEOTIDE SEQUENCE [LARGE SCALE GENOMIC DNA]</scope>
    <source>
        <strain evidence="2">Aro1</strain>
    </source>
</reference>
<dbReference type="InterPro" id="IPR013083">
    <property type="entry name" value="Znf_RING/FYVE/PHD"/>
</dbReference>
<dbReference type="SUPFAM" id="SSF57903">
    <property type="entry name" value="FYVE/PHD zinc finger"/>
    <property type="match status" value="1"/>
</dbReference>
<gene>
    <name evidence="2" type="ORF">Z043_124488</name>
</gene>
<evidence type="ECO:0000313" key="3">
    <source>
        <dbReference type="Proteomes" id="UP000034805"/>
    </source>
</evidence>
<feature type="region of interest" description="Disordered" evidence="1">
    <location>
        <begin position="1"/>
        <end position="49"/>
    </location>
</feature>
<proteinExistence type="predicted"/>
<evidence type="ECO:0000256" key="1">
    <source>
        <dbReference type="SAM" id="MobiDB-lite"/>
    </source>
</evidence>
<dbReference type="InterPro" id="IPR011011">
    <property type="entry name" value="Znf_FYVE_PHD"/>
</dbReference>
<organism evidence="2 3">
    <name type="scientific">Scleropages formosus</name>
    <name type="common">Asian bonytongue</name>
    <name type="synonym">Osteoglossum formosum</name>
    <dbReference type="NCBI Taxonomy" id="113540"/>
    <lineage>
        <taxon>Eukaryota</taxon>
        <taxon>Metazoa</taxon>
        <taxon>Chordata</taxon>
        <taxon>Craniata</taxon>
        <taxon>Vertebrata</taxon>
        <taxon>Euteleostomi</taxon>
        <taxon>Actinopterygii</taxon>
        <taxon>Neopterygii</taxon>
        <taxon>Teleostei</taxon>
        <taxon>Osteoglossocephala</taxon>
        <taxon>Osteoglossomorpha</taxon>
        <taxon>Osteoglossiformes</taxon>
        <taxon>Osteoglossidae</taxon>
        <taxon>Scleropages</taxon>
    </lineage>
</organism>
<feature type="compositionally biased region" description="Low complexity" evidence="1">
    <location>
        <begin position="31"/>
        <end position="49"/>
    </location>
</feature>
<comment type="caution">
    <text evidence="2">The sequence shown here is derived from an EMBL/GenBank/DDBJ whole genome shotgun (WGS) entry which is preliminary data.</text>
</comment>
<dbReference type="EMBL" id="JARO02015487">
    <property type="protein sequence ID" value="KPP57754.1"/>
    <property type="molecule type" value="Genomic_DNA"/>
</dbReference>
<protein>
    <submittedName>
        <fullName evidence="2">Uncharacterized protein</fullName>
    </submittedName>
</protein>
<dbReference type="Proteomes" id="UP000034805">
    <property type="component" value="Unassembled WGS sequence"/>
</dbReference>
<sequence length="82" mass="8585">MSSERRASRGPQDPAPRSLSLRAAIRDPSVAPRLGPPASASSPALPAAEPANMAAAAAPVYCICRQPYDVSQFMIECDACKD</sequence>
<name>A0A0P7W5A4_SCLFO</name>
<accession>A0A0P7W5A4</accession>